<dbReference type="RefSeq" id="WP_072952273.1">
    <property type="nucleotide sequence ID" value="NZ_FRCT01000019.1"/>
</dbReference>
<name>A0A1M7M664_RUMFL</name>
<dbReference type="NCBIfam" id="TIGR01076">
    <property type="entry name" value="sortase_fam"/>
    <property type="match status" value="1"/>
</dbReference>
<reference evidence="3 4" key="1">
    <citation type="submission" date="2016-11" db="EMBL/GenBank/DDBJ databases">
        <authorList>
            <person name="Jaros S."/>
            <person name="Januszkiewicz K."/>
            <person name="Wedrychowicz H."/>
        </authorList>
    </citation>
    <scope>NUCLEOTIDE SEQUENCE [LARGE SCALE GENOMIC DNA]</scope>
    <source>
        <strain evidence="3 4">Y1</strain>
    </source>
</reference>
<dbReference type="OrthoDB" id="2328774at2"/>
<feature type="active site" description="Proton donor/acceptor" evidence="2">
    <location>
        <position position="137"/>
    </location>
</feature>
<proteinExistence type="predicted"/>
<dbReference type="InterPro" id="IPR005754">
    <property type="entry name" value="Sortase"/>
</dbReference>
<dbReference type="Pfam" id="PF04203">
    <property type="entry name" value="Sortase"/>
    <property type="match status" value="1"/>
</dbReference>
<evidence type="ECO:0000313" key="3">
    <source>
        <dbReference type="EMBL" id="SHM86224.1"/>
    </source>
</evidence>
<evidence type="ECO:0000313" key="4">
    <source>
        <dbReference type="Proteomes" id="UP000184394"/>
    </source>
</evidence>
<keyword evidence="1" id="KW-0378">Hydrolase</keyword>
<feature type="active site" description="Acyl-thioester intermediate" evidence="2">
    <location>
        <position position="198"/>
    </location>
</feature>
<protein>
    <submittedName>
        <fullName evidence="3">Sortase A</fullName>
    </submittedName>
</protein>
<dbReference type="SUPFAM" id="SSF63817">
    <property type="entry name" value="Sortase"/>
    <property type="match status" value="1"/>
</dbReference>
<gene>
    <name evidence="3" type="ORF">SAMN04487860_11917</name>
</gene>
<accession>A0A1M7M664</accession>
<sequence>MKTIKRIFIICGVLLILAALALCGYNIMQDKRAENESNKVMRELIKLIPEPDTAVSTTEKASNPADDLFAPYELENNSTDMPSPVNIGGRDYCGYISIPSLELELPVIDNWSYDALELSPCRFSGSTVGNDLIIAAHNYNSHFGRIDELDQGDEIMFVDTEGTVHRYRVDDIRVLNGNDSEGMFNGKGSDWDITLFTCNFSGQARVAVRGSRIDNK</sequence>
<dbReference type="GO" id="GO:0016787">
    <property type="term" value="F:hydrolase activity"/>
    <property type="evidence" value="ECO:0007669"/>
    <property type="project" value="UniProtKB-KW"/>
</dbReference>
<dbReference type="Gene3D" id="2.40.260.10">
    <property type="entry name" value="Sortase"/>
    <property type="match status" value="1"/>
</dbReference>
<evidence type="ECO:0000256" key="1">
    <source>
        <dbReference type="ARBA" id="ARBA00022801"/>
    </source>
</evidence>
<dbReference type="InterPro" id="IPR023365">
    <property type="entry name" value="Sortase_dom-sf"/>
</dbReference>
<dbReference type="AlphaFoldDB" id="A0A1M7M664"/>
<dbReference type="EMBL" id="FRCT01000019">
    <property type="protein sequence ID" value="SHM86224.1"/>
    <property type="molecule type" value="Genomic_DNA"/>
</dbReference>
<dbReference type="Proteomes" id="UP000184394">
    <property type="component" value="Unassembled WGS sequence"/>
</dbReference>
<evidence type="ECO:0000256" key="2">
    <source>
        <dbReference type="PIRSR" id="PIRSR605754-1"/>
    </source>
</evidence>
<dbReference type="CDD" id="cd00004">
    <property type="entry name" value="Sortase"/>
    <property type="match status" value="1"/>
</dbReference>
<organism evidence="3 4">
    <name type="scientific">Ruminococcus flavefaciens</name>
    <dbReference type="NCBI Taxonomy" id="1265"/>
    <lineage>
        <taxon>Bacteria</taxon>
        <taxon>Bacillati</taxon>
        <taxon>Bacillota</taxon>
        <taxon>Clostridia</taxon>
        <taxon>Eubacteriales</taxon>
        <taxon>Oscillospiraceae</taxon>
        <taxon>Ruminococcus</taxon>
    </lineage>
</organism>